<dbReference type="EMBL" id="CAKLPX010000001">
    <property type="protein sequence ID" value="CAH0990279.1"/>
    <property type="molecule type" value="Genomic_DNA"/>
</dbReference>
<reference evidence="2" key="1">
    <citation type="submission" date="2021-12" db="EMBL/GenBank/DDBJ databases">
        <authorList>
            <person name="Rodrigo-Torres L."/>
            <person name="Arahal R. D."/>
            <person name="Lucena T."/>
        </authorList>
    </citation>
    <scope>NUCLEOTIDE SEQUENCE</scope>
    <source>
        <strain evidence="2">CECT 8267</strain>
    </source>
</reference>
<comment type="caution">
    <text evidence="2">The sequence shown here is derived from an EMBL/GenBank/DDBJ whole genome shotgun (WGS) entry which is preliminary data.</text>
</comment>
<dbReference type="Proteomes" id="UP000838100">
    <property type="component" value="Unassembled WGS sequence"/>
</dbReference>
<name>A0ABN8EGV0_9GAMM</name>
<dbReference type="SUPFAM" id="SSF53335">
    <property type="entry name" value="S-adenosyl-L-methionine-dependent methyltransferases"/>
    <property type="match status" value="1"/>
</dbReference>
<evidence type="ECO:0000313" key="3">
    <source>
        <dbReference type="Proteomes" id="UP000838100"/>
    </source>
</evidence>
<sequence>MRFGSPRPVLEVSKKPLQQWFTTNFGRHLLCQEQALAGDRVRGYFGHSLIQMSSLENAELYSECRIHQKLSLNCFPDSTQTEYCITTEFESLPIATESVDVVILHHVLEFSKNPHQMLREVQRVLVPHGRVIILGINPYSLLGLSTVIKGVGQADRVRARPIGLRRLDDWLNLLGFGSPVHRFDCYELPTNIKAVISASMIYSQIAARFQLPGGGIYVAEAIKEVQRLTPLKPKFIKLRGGFDIPIFGGVATTKIGSAIDKR</sequence>
<evidence type="ECO:0000313" key="2">
    <source>
        <dbReference type="EMBL" id="CAH0990279.1"/>
    </source>
</evidence>
<accession>A0ABN8EGV0</accession>
<dbReference type="InterPro" id="IPR029063">
    <property type="entry name" value="SAM-dependent_MTases_sf"/>
</dbReference>
<dbReference type="InterPro" id="IPR013216">
    <property type="entry name" value="Methyltransf_11"/>
</dbReference>
<feature type="domain" description="Methyltransferase type 11" evidence="1">
    <location>
        <begin position="84"/>
        <end position="133"/>
    </location>
</feature>
<keyword evidence="3" id="KW-1185">Reference proteome</keyword>
<dbReference type="RefSeq" id="WP_237444351.1">
    <property type="nucleotide sequence ID" value="NZ_CAKLPX010000001.1"/>
</dbReference>
<dbReference type="Gene3D" id="3.40.50.150">
    <property type="entry name" value="Vaccinia Virus protein VP39"/>
    <property type="match status" value="1"/>
</dbReference>
<evidence type="ECO:0000259" key="1">
    <source>
        <dbReference type="Pfam" id="PF08241"/>
    </source>
</evidence>
<dbReference type="Pfam" id="PF08241">
    <property type="entry name" value="Methyltransf_11"/>
    <property type="match status" value="1"/>
</dbReference>
<proteinExistence type="predicted"/>
<organism evidence="2 3">
    <name type="scientific">Sinobacterium norvegicum</name>
    <dbReference type="NCBI Taxonomy" id="1641715"/>
    <lineage>
        <taxon>Bacteria</taxon>
        <taxon>Pseudomonadati</taxon>
        <taxon>Pseudomonadota</taxon>
        <taxon>Gammaproteobacteria</taxon>
        <taxon>Cellvibrionales</taxon>
        <taxon>Spongiibacteraceae</taxon>
        <taxon>Sinobacterium</taxon>
    </lineage>
</organism>
<dbReference type="CDD" id="cd02440">
    <property type="entry name" value="AdoMet_MTases"/>
    <property type="match status" value="1"/>
</dbReference>
<gene>
    <name evidence="2" type="ORF">SIN8267_00371</name>
</gene>
<protein>
    <recommendedName>
        <fullName evidence="1">Methyltransferase type 11 domain-containing protein</fullName>
    </recommendedName>
</protein>